<dbReference type="GO" id="GO:0005886">
    <property type="term" value="C:plasma membrane"/>
    <property type="evidence" value="ECO:0007669"/>
    <property type="project" value="TreeGrafter"/>
</dbReference>
<dbReference type="EMBL" id="UINC01011742">
    <property type="protein sequence ID" value="SVA51623.1"/>
    <property type="molecule type" value="Genomic_DNA"/>
</dbReference>
<feature type="non-terminal residue" evidence="2">
    <location>
        <position position="147"/>
    </location>
</feature>
<evidence type="ECO:0008006" key="3">
    <source>
        <dbReference type="Google" id="ProtNLM"/>
    </source>
</evidence>
<feature type="transmembrane region" description="Helical" evidence="1">
    <location>
        <begin position="66"/>
        <end position="91"/>
    </location>
</feature>
<name>A0A381WI72_9ZZZZ</name>
<dbReference type="PANTHER" id="PTHR42709">
    <property type="entry name" value="ALKALINE PHOSPHATASE LIKE PROTEIN"/>
    <property type="match status" value="1"/>
</dbReference>
<feature type="transmembrane region" description="Helical" evidence="1">
    <location>
        <begin position="34"/>
        <end position="59"/>
    </location>
</feature>
<proteinExistence type="predicted"/>
<accession>A0A381WI72</accession>
<keyword evidence="1" id="KW-0812">Transmembrane</keyword>
<reference evidence="2" key="1">
    <citation type="submission" date="2018-05" db="EMBL/GenBank/DDBJ databases">
        <authorList>
            <person name="Lanie J.A."/>
            <person name="Ng W.-L."/>
            <person name="Kazmierczak K.M."/>
            <person name="Andrzejewski T.M."/>
            <person name="Davidsen T.M."/>
            <person name="Wayne K.J."/>
            <person name="Tettelin H."/>
            <person name="Glass J.I."/>
            <person name="Rusch D."/>
            <person name="Podicherti R."/>
            <person name="Tsui H.-C.T."/>
            <person name="Winkler M.E."/>
        </authorList>
    </citation>
    <scope>NUCLEOTIDE SEQUENCE</scope>
</reference>
<feature type="transmembrane region" description="Helical" evidence="1">
    <location>
        <begin position="111"/>
        <end position="130"/>
    </location>
</feature>
<dbReference type="PANTHER" id="PTHR42709:SF11">
    <property type="entry name" value="DEDA FAMILY PROTEIN"/>
    <property type="match status" value="1"/>
</dbReference>
<evidence type="ECO:0000256" key="1">
    <source>
        <dbReference type="SAM" id="Phobius"/>
    </source>
</evidence>
<organism evidence="2">
    <name type="scientific">marine metagenome</name>
    <dbReference type="NCBI Taxonomy" id="408172"/>
    <lineage>
        <taxon>unclassified sequences</taxon>
        <taxon>metagenomes</taxon>
        <taxon>ecological metagenomes</taxon>
    </lineage>
</organism>
<keyword evidence="1" id="KW-0472">Membrane</keyword>
<sequence length="147" mass="15898">MGNNNFSVIGVIRQWIRKLYDWTLRWADTPQCMAALFGFALIESSFFPIPPDVILIAIVASKPSRWLSAATLCTAGSVVGAALGYLIGLSFMATLGQPIIDWYGAQSSWEYVVNVFAGPFGIWILIAAAFTPIPFKVFTIAAGATGM</sequence>
<gene>
    <name evidence="2" type="ORF">METZ01_LOCUS104477</name>
</gene>
<protein>
    <recommendedName>
        <fullName evidence="3">DedA family protein</fullName>
    </recommendedName>
</protein>
<evidence type="ECO:0000313" key="2">
    <source>
        <dbReference type="EMBL" id="SVA51623.1"/>
    </source>
</evidence>
<dbReference type="InterPro" id="IPR051311">
    <property type="entry name" value="DedA_domain"/>
</dbReference>
<keyword evidence="1" id="KW-1133">Transmembrane helix</keyword>
<dbReference type="AlphaFoldDB" id="A0A381WI72"/>